<evidence type="ECO:0000313" key="1">
    <source>
        <dbReference type="EMBL" id="KAJ4449797.1"/>
    </source>
</evidence>
<proteinExistence type="predicted"/>
<dbReference type="Proteomes" id="UP001148838">
    <property type="component" value="Unassembled WGS sequence"/>
</dbReference>
<accession>A0ABQ8TUP8</accession>
<dbReference type="EMBL" id="JAJSOF020000003">
    <property type="protein sequence ID" value="KAJ4449797.1"/>
    <property type="molecule type" value="Genomic_DNA"/>
</dbReference>
<gene>
    <name evidence="1" type="ORF">ANN_01201</name>
</gene>
<keyword evidence="2" id="KW-1185">Reference proteome</keyword>
<sequence>MKFCLLKTQLSIYPNESTHYPQDGGTPDLLDSEASVLHDLSSDHLPVMIHLSINNLDAPLHPTLMKFPFNWELYSSTLEAITGTQIPLKTPNDIDNAVSTLTRNIQFAANVASSHSQNYKNKNRVPFAPHIRQLYLIKKQHKLLWEQTKYPPYKTKLNAASRELSKALRNQHQAAMESKLKSLIAEDGTLWQRTKFAIKHTDSRIPPLKVRKPMVFNT</sequence>
<comment type="caution">
    <text evidence="1">The sequence shown here is derived from an EMBL/GenBank/DDBJ whole genome shotgun (WGS) entry which is preliminary data.</text>
</comment>
<evidence type="ECO:0000313" key="2">
    <source>
        <dbReference type="Proteomes" id="UP001148838"/>
    </source>
</evidence>
<reference evidence="1 2" key="1">
    <citation type="journal article" date="2022" name="Allergy">
        <title>Genome assembly and annotation of Periplaneta americana reveal a comprehensive cockroach allergen profile.</title>
        <authorList>
            <person name="Wang L."/>
            <person name="Xiong Q."/>
            <person name="Saelim N."/>
            <person name="Wang L."/>
            <person name="Nong W."/>
            <person name="Wan A.T."/>
            <person name="Shi M."/>
            <person name="Liu X."/>
            <person name="Cao Q."/>
            <person name="Hui J.H.L."/>
            <person name="Sookrung N."/>
            <person name="Leung T.F."/>
            <person name="Tungtrongchitr A."/>
            <person name="Tsui S.K.W."/>
        </authorList>
    </citation>
    <scope>NUCLEOTIDE SEQUENCE [LARGE SCALE GENOMIC DNA]</scope>
    <source>
        <strain evidence="1">PWHHKU_190912</strain>
    </source>
</reference>
<organism evidence="1 2">
    <name type="scientific">Periplaneta americana</name>
    <name type="common">American cockroach</name>
    <name type="synonym">Blatta americana</name>
    <dbReference type="NCBI Taxonomy" id="6978"/>
    <lineage>
        <taxon>Eukaryota</taxon>
        <taxon>Metazoa</taxon>
        <taxon>Ecdysozoa</taxon>
        <taxon>Arthropoda</taxon>
        <taxon>Hexapoda</taxon>
        <taxon>Insecta</taxon>
        <taxon>Pterygota</taxon>
        <taxon>Neoptera</taxon>
        <taxon>Polyneoptera</taxon>
        <taxon>Dictyoptera</taxon>
        <taxon>Blattodea</taxon>
        <taxon>Blattoidea</taxon>
        <taxon>Blattidae</taxon>
        <taxon>Blattinae</taxon>
        <taxon>Periplaneta</taxon>
    </lineage>
</organism>
<protein>
    <submittedName>
        <fullName evidence="1">Uncharacterized protein</fullName>
    </submittedName>
</protein>
<name>A0ABQ8TUP8_PERAM</name>